<feature type="transmembrane region" description="Helical" evidence="6">
    <location>
        <begin position="208"/>
        <end position="229"/>
    </location>
</feature>
<keyword evidence="5 6" id="KW-0472">Membrane</keyword>
<dbReference type="InterPro" id="IPR000620">
    <property type="entry name" value="EamA_dom"/>
</dbReference>
<keyword evidence="9" id="KW-1185">Reference proteome</keyword>
<keyword evidence="4 6" id="KW-1133">Transmembrane helix</keyword>
<protein>
    <submittedName>
        <fullName evidence="8">DMT family transporter</fullName>
    </submittedName>
</protein>
<feature type="domain" description="EamA" evidence="7">
    <location>
        <begin position="151"/>
        <end position="276"/>
    </location>
</feature>
<feature type="transmembrane region" description="Helical" evidence="6">
    <location>
        <begin position="33"/>
        <end position="52"/>
    </location>
</feature>
<name>A0ABT0UZV0_9ACTN</name>
<dbReference type="Proteomes" id="UP001431429">
    <property type="component" value="Unassembled WGS sequence"/>
</dbReference>
<dbReference type="InterPro" id="IPR037185">
    <property type="entry name" value="EmrE-like"/>
</dbReference>
<evidence type="ECO:0000313" key="9">
    <source>
        <dbReference type="Proteomes" id="UP001431429"/>
    </source>
</evidence>
<evidence type="ECO:0000313" key="8">
    <source>
        <dbReference type="EMBL" id="MCM2393620.1"/>
    </source>
</evidence>
<dbReference type="InterPro" id="IPR050638">
    <property type="entry name" value="AA-Vitamin_Transporters"/>
</dbReference>
<organism evidence="8 9">
    <name type="scientific">Streptomyces albipurpureus</name>
    <dbReference type="NCBI Taxonomy" id="2897419"/>
    <lineage>
        <taxon>Bacteria</taxon>
        <taxon>Bacillati</taxon>
        <taxon>Actinomycetota</taxon>
        <taxon>Actinomycetes</taxon>
        <taxon>Kitasatosporales</taxon>
        <taxon>Streptomycetaceae</taxon>
        <taxon>Streptomyces</taxon>
    </lineage>
</organism>
<feature type="transmembrane region" description="Helical" evidence="6">
    <location>
        <begin position="144"/>
        <end position="166"/>
    </location>
</feature>
<keyword evidence="3 6" id="KW-0812">Transmembrane</keyword>
<comment type="caution">
    <text evidence="8">The sequence shown here is derived from an EMBL/GenBank/DDBJ whole genome shotgun (WGS) entry which is preliminary data.</text>
</comment>
<dbReference type="EMBL" id="JAMQAW010000079">
    <property type="protein sequence ID" value="MCM2393620.1"/>
    <property type="molecule type" value="Genomic_DNA"/>
</dbReference>
<evidence type="ECO:0000256" key="5">
    <source>
        <dbReference type="ARBA" id="ARBA00023136"/>
    </source>
</evidence>
<accession>A0ABT0UZV0</accession>
<feature type="transmembrane region" description="Helical" evidence="6">
    <location>
        <begin position="173"/>
        <end position="196"/>
    </location>
</feature>
<dbReference type="SUPFAM" id="SSF103481">
    <property type="entry name" value="Multidrug resistance efflux transporter EmrE"/>
    <property type="match status" value="2"/>
</dbReference>
<evidence type="ECO:0000256" key="4">
    <source>
        <dbReference type="ARBA" id="ARBA00022989"/>
    </source>
</evidence>
<comment type="subcellular location">
    <subcellularLocation>
        <location evidence="1">Membrane</location>
        <topology evidence="1">Multi-pass membrane protein</topology>
    </subcellularLocation>
</comment>
<sequence>MTRRDAALLLVLGAVWGAVFPLASFVLEELAPVPVAVVRTGLSALLLIPLAARSGALWRALRHRPGPLLTASVLQMAVPVLLLTSGQAQVTAGVAGVLLGTQPVWAALLATVLDRQLDRATTWGVLVGAAGTVALFWNDLHGPSTLLGGTQLVAAAACYAAGALYIQRAMPDVPPLVVAATVCSVSCLLLAPALAFTPLQVPSGAVGVWLIVLGTVATGGALVLFYTLVDRIGAVRANLAAYLAPGFAVLYDIPLGHQPTPSTLTGLALILTASALATHPSPRTTTATAEHG</sequence>
<comment type="similarity">
    <text evidence="2">Belongs to the EamA transporter family.</text>
</comment>
<evidence type="ECO:0000256" key="3">
    <source>
        <dbReference type="ARBA" id="ARBA00022692"/>
    </source>
</evidence>
<proteinExistence type="inferred from homology"/>
<evidence type="ECO:0000259" key="7">
    <source>
        <dbReference type="Pfam" id="PF00892"/>
    </source>
</evidence>
<evidence type="ECO:0000256" key="2">
    <source>
        <dbReference type="ARBA" id="ARBA00007362"/>
    </source>
</evidence>
<dbReference type="PANTHER" id="PTHR32322">
    <property type="entry name" value="INNER MEMBRANE TRANSPORTER"/>
    <property type="match status" value="1"/>
</dbReference>
<gene>
    <name evidence="8" type="ORF">NBG84_36035</name>
</gene>
<feature type="transmembrane region" description="Helical" evidence="6">
    <location>
        <begin position="64"/>
        <end position="84"/>
    </location>
</feature>
<feature type="transmembrane region" description="Helical" evidence="6">
    <location>
        <begin position="7"/>
        <end position="27"/>
    </location>
</feature>
<evidence type="ECO:0000256" key="1">
    <source>
        <dbReference type="ARBA" id="ARBA00004141"/>
    </source>
</evidence>
<dbReference type="RefSeq" id="WP_250923916.1">
    <property type="nucleotide sequence ID" value="NZ_JAMQAW010000079.1"/>
</dbReference>
<feature type="transmembrane region" description="Helical" evidence="6">
    <location>
        <begin position="90"/>
        <end position="113"/>
    </location>
</feature>
<evidence type="ECO:0000256" key="6">
    <source>
        <dbReference type="SAM" id="Phobius"/>
    </source>
</evidence>
<dbReference type="Pfam" id="PF00892">
    <property type="entry name" value="EamA"/>
    <property type="match status" value="2"/>
</dbReference>
<feature type="transmembrane region" description="Helical" evidence="6">
    <location>
        <begin position="120"/>
        <end position="138"/>
    </location>
</feature>
<reference evidence="8" key="1">
    <citation type="submission" date="2022-06" db="EMBL/GenBank/DDBJ databases">
        <title>Genome public.</title>
        <authorList>
            <person name="Sun Q."/>
        </authorList>
    </citation>
    <scope>NUCLEOTIDE SEQUENCE</scope>
    <source>
        <strain evidence="8">CWNU-1</strain>
    </source>
</reference>
<feature type="domain" description="EamA" evidence="7">
    <location>
        <begin position="8"/>
        <end position="136"/>
    </location>
</feature>
<dbReference type="PANTHER" id="PTHR32322:SF2">
    <property type="entry name" value="EAMA DOMAIN-CONTAINING PROTEIN"/>
    <property type="match status" value="1"/>
</dbReference>